<dbReference type="EMBL" id="PYDT01000006">
    <property type="protein sequence ID" value="THU57508.1"/>
    <property type="molecule type" value="Genomic_DNA"/>
</dbReference>
<keyword evidence="3" id="KW-1185">Reference proteome</keyword>
<dbReference type="Proteomes" id="UP000317650">
    <property type="component" value="Chromosome 3"/>
</dbReference>
<protein>
    <submittedName>
        <fullName evidence="2">Uncharacterized protein</fullName>
    </submittedName>
</protein>
<proteinExistence type="predicted"/>
<name>A0A4S8J7F6_MUSBA</name>
<reference evidence="2 3" key="1">
    <citation type="journal article" date="2019" name="Nat. Plants">
        <title>Genome sequencing of Musa balbisiana reveals subgenome evolution and function divergence in polyploid bananas.</title>
        <authorList>
            <person name="Yao X."/>
        </authorList>
    </citation>
    <scope>NUCLEOTIDE SEQUENCE [LARGE SCALE GENOMIC DNA]</scope>
    <source>
        <strain evidence="3">cv. DH-PKW</strain>
        <tissue evidence="2">Leaves</tissue>
    </source>
</reference>
<feature type="region of interest" description="Disordered" evidence="1">
    <location>
        <begin position="1"/>
        <end position="47"/>
    </location>
</feature>
<comment type="caution">
    <text evidence="2">The sequence shown here is derived from an EMBL/GenBank/DDBJ whole genome shotgun (WGS) entry which is preliminary data.</text>
</comment>
<sequence>MAPGVHLHGVPVRPHSLTALPADSGTLPRRTDDRPAHPPTHPPTPSINDAVLVAWQHPMGPADLPTMVPHEQVQGMAGCSSVPVDDGGAAANTYDGNAAPANVR</sequence>
<organism evidence="2 3">
    <name type="scientific">Musa balbisiana</name>
    <name type="common">Banana</name>
    <dbReference type="NCBI Taxonomy" id="52838"/>
    <lineage>
        <taxon>Eukaryota</taxon>
        <taxon>Viridiplantae</taxon>
        <taxon>Streptophyta</taxon>
        <taxon>Embryophyta</taxon>
        <taxon>Tracheophyta</taxon>
        <taxon>Spermatophyta</taxon>
        <taxon>Magnoliopsida</taxon>
        <taxon>Liliopsida</taxon>
        <taxon>Zingiberales</taxon>
        <taxon>Musaceae</taxon>
        <taxon>Musa</taxon>
    </lineage>
</organism>
<evidence type="ECO:0000313" key="3">
    <source>
        <dbReference type="Proteomes" id="UP000317650"/>
    </source>
</evidence>
<evidence type="ECO:0000313" key="2">
    <source>
        <dbReference type="EMBL" id="THU57508.1"/>
    </source>
</evidence>
<accession>A0A4S8J7F6</accession>
<evidence type="ECO:0000256" key="1">
    <source>
        <dbReference type="SAM" id="MobiDB-lite"/>
    </source>
</evidence>
<dbReference type="AlphaFoldDB" id="A0A4S8J7F6"/>
<gene>
    <name evidence="2" type="ORF">C4D60_Mb03t04270</name>
</gene>